<dbReference type="EMBL" id="CP017641">
    <property type="protein sequence ID" value="APZ96730.1"/>
    <property type="molecule type" value="Genomic_DNA"/>
</dbReference>
<dbReference type="Pfam" id="PF07635">
    <property type="entry name" value="PSCyt1"/>
    <property type="match status" value="1"/>
</dbReference>
<dbReference type="InterPro" id="IPR011429">
    <property type="entry name" value="Cyt_c_Planctomycete-type"/>
</dbReference>
<gene>
    <name evidence="4" type="ORF">Fuma_06403</name>
</gene>
<sequence>MTRQRWTHFGLAAATIITFMASGGVSLLQAQEIDFDKQVAPILVSHCLECHRGSEPEGGLNLTELARATQGGDSGAAIVPGKALKSLLWERVNSDEMPPKHPLSLTQKATLKQWINEGAKWSGGALDLFSITTDSRAGRDWWSLQPLRNVSPPKPDGGWGRNGIDAFVLQKLQAQGLKPSPEASPRHLIRRLYFDLIGLPPSPEQVAAFVADPSDAAYQNVVDELLSSRHYGERWGRHWLDVVRFGESNGFERNFQRENAWPYRDWVIDSLNADMPYNEFARMQLIGDQLAGGTEGAAATGFWVAGVHNTTVGGSERMKQLARQDEIEEVLATLGQTFVGLTFNCARCHDHKFDPITQAEYYQLASSISGLDHGEKKIPQPDEQARLQVLDEQLKKHRAQLAGIDQAARQRIIANRKSGEEFSSEPPAAFARWEFDSDLSDSIGTLHGKAQGTARIENGALILDGASFVETAAIPADIVEKTLEAWVQLDNLDQRGGAAISIASLQGGLFDAVVFGERDPKQWMPGSNNFKRTDTLNGSDELEAINRPVHVALVYQKDGTIIGYRDGLAYGTSIRKSDLQPFKANETEILFGLRHKPNGGNRNLKGRIHAAGFYNRALTPDEVAASSGNAAEYVPEEQLVASLHEATRKQREDLKAATAHLQASRDLQAAKVNRTVYTLTARKAAVTNVLLRGDPDNVGDVVAPAAIDAIEGLSADFGLAPDAAEAERRRKLAEWITSENNPLFARVIVNRVWHYHFGAGIVDTPNDFGFNGGRPSHPELLDYLALQFQDNGYRLKSLHRQIVMASTYRQATHGHSAADTKKAAAKDATNRLLWRANVRRLEAESLRDAMLTTVGKLNDAAGGPSFKDVSVTLHKGTTYYEPIDVDHPDFFRRTVYRFNPRGGRSALLDSFDCPDPAATAPRRSVTTTPLQSLSLMNNVLVLRMSDYFAERVRSEAGDDHAAQITRAWQLAIARDPNESERVLSDKLVAEHGLSALCRGLFNVNEFVVIE</sequence>
<feature type="domain" description="Cytochrome C Planctomycete-type" evidence="3">
    <location>
        <begin position="47"/>
        <end position="100"/>
    </location>
</feature>
<dbReference type="InterPro" id="IPR013320">
    <property type="entry name" value="ConA-like_dom_sf"/>
</dbReference>
<dbReference type="Gene3D" id="2.60.120.200">
    <property type="match status" value="1"/>
</dbReference>
<dbReference type="Pfam" id="PF07587">
    <property type="entry name" value="PSD1"/>
    <property type="match status" value="1"/>
</dbReference>
<dbReference type="PANTHER" id="PTHR35889">
    <property type="entry name" value="CYCLOINULO-OLIGOSACCHARIDE FRUCTANOTRANSFERASE-RELATED"/>
    <property type="match status" value="1"/>
</dbReference>
<dbReference type="OrthoDB" id="127107at2"/>
<dbReference type="Pfam" id="PF07583">
    <property type="entry name" value="PSCyt2"/>
    <property type="match status" value="1"/>
</dbReference>
<evidence type="ECO:0000313" key="5">
    <source>
        <dbReference type="Proteomes" id="UP000187735"/>
    </source>
</evidence>
<evidence type="ECO:0000313" key="4">
    <source>
        <dbReference type="EMBL" id="APZ96730.1"/>
    </source>
</evidence>
<dbReference type="InterPro" id="IPR011444">
    <property type="entry name" value="DUF1549"/>
</dbReference>
<dbReference type="RefSeq" id="WP_099091843.1">
    <property type="nucleotide sequence ID" value="NZ_CP017641.1"/>
</dbReference>
<dbReference type="InterPro" id="IPR022655">
    <property type="entry name" value="DUF1553"/>
</dbReference>
<dbReference type="KEGG" id="fmr:Fuma_06403"/>
<dbReference type="PANTHER" id="PTHR35889:SF3">
    <property type="entry name" value="F-BOX DOMAIN-CONTAINING PROTEIN"/>
    <property type="match status" value="1"/>
</dbReference>
<dbReference type="Proteomes" id="UP000187735">
    <property type="component" value="Chromosome"/>
</dbReference>
<proteinExistence type="predicted"/>
<dbReference type="Pfam" id="PF13385">
    <property type="entry name" value="Laminin_G_3"/>
    <property type="match status" value="1"/>
</dbReference>
<reference evidence="4 5" key="1">
    <citation type="journal article" date="2016" name="Front. Microbiol.">
        <title>Fuerstia marisgermanicae gen. nov., sp. nov., an Unusual Member of the Phylum Planctomycetes from the German Wadden Sea.</title>
        <authorList>
            <person name="Kohn T."/>
            <person name="Heuer A."/>
            <person name="Jogler M."/>
            <person name="Vollmers J."/>
            <person name="Boedeker C."/>
            <person name="Bunk B."/>
            <person name="Rast P."/>
            <person name="Borchert D."/>
            <person name="Glockner I."/>
            <person name="Freese H.M."/>
            <person name="Klenk H.P."/>
            <person name="Overmann J."/>
            <person name="Kaster A.K."/>
            <person name="Rohde M."/>
            <person name="Wiegand S."/>
            <person name="Jogler C."/>
        </authorList>
    </citation>
    <scope>NUCLEOTIDE SEQUENCE [LARGE SCALE GENOMIC DNA]</scope>
    <source>
        <strain evidence="4 5">NH11</strain>
    </source>
</reference>
<protein>
    <submittedName>
        <fullName evidence="4">Planctomycete cytochrome C</fullName>
    </submittedName>
</protein>
<accession>A0A1P8WRP9</accession>
<organism evidence="4 5">
    <name type="scientific">Fuerstiella marisgermanici</name>
    <dbReference type="NCBI Taxonomy" id="1891926"/>
    <lineage>
        <taxon>Bacteria</taxon>
        <taxon>Pseudomonadati</taxon>
        <taxon>Planctomycetota</taxon>
        <taxon>Planctomycetia</taxon>
        <taxon>Planctomycetales</taxon>
        <taxon>Planctomycetaceae</taxon>
        <taxon>Fuerstiella</taxon>
    </lineage>
</organism>
<keyword evidence="5" id="KW-1185">Reference proteome</keyword>
<evidence type="ECO:0000259" key="2">
    <source>
        <dbReference type="Pfam" id="PF07587"/>
    </source>
</evidence>
<evidence type="ECO:0000259" key="3">
    <source>
        <dbReference type="Pfam" id="PF07635"/>
    </source>
</evidence>
<evidence type="ECO:0000259" key="1">
    <source>
        <dbReference type="Pfam" id="PF07583"/>
    </source>
</evidence>
<feature type="domain" description="DUF1549" evidence="1">
    <location>
        <begin position="164"/>
        <end position="369"/>
    </location>
</feature>
<dbReference type="AlphaFoldDB" id="A0A1P8WRP9"/>
<name>A0A1P8WRP9_9PLAN</name>
<dbReference type="SUPFAM" id="SSF49899">
    <property type="entry name" value="Concanavalin A-like lectins/glucanases"/>
    <property type="match status" value="1"/>
</dbReference>
<feature type="domain" description="DUF1553" evidence="2">
    <location>
        <begin position="728"/>
        <end position="982"/>
    </location>
</feature>
<dbReference type="STRING" id="1891926.Fuma_06403"/>